<dbReference type="AlphaFoldDB" id="A0A9P1H619"/>
<protein>
    <submittedName>
        <fullName evidence="2">Uncharacterized protein</fullName>
    </submittedName>
</protein>
<dbReference type="PANTHER" id="PTHR42470:SF1">
    <property type="entry name" value="VAST DOMAIN-CONTAINING PROTEIN"/>
    <property type="match status" value="1"/>
</dbReference>
<evidence type="ECO:0000313" key="3">
    <source>
        <dbReference type="Proteomes" id="UP000838763"/>
    </source>
</evidence>
<keyword evidence="3" id="KW-1185">Reference proteome</keyword>
<comment type="caution">
    <text evidence="2">The sequence shown here is derived from an EMBL/GenBank/DDBJ whole genome shotgun (WGS) entry which is preliminary data.</text>
</comment>
<feature type="region of interest" description="Disordered" evidence="1">
    <location>
        <begin position="160"/>
        <end position="185"/>
    </location>
</feature>
<evidence type="ECO:0000313" key="2">
    <source>
        <dbReference type="EMBL" id="CAI4215954.1"/>
    </source>
</evidence>
<feature type="region of interest" description="Disordered" evidence="1">
    <location>
        <begin position="1"/>
        <end position="59"/>
    </location>
</feature>
<dbReference type="Proteomes" id="UP000838763">
    <property type="component" value="Unassembled WGS sequence"/>
</dbReference>
<feature type="compositionally biased region" description="Basic and acidic residues" evidence="1">
    <location>
        <begin position="13"/>
        <end position="30"/>
    </location>
</feature>
<evidence type="ECO:0000256" key="1">
    <source>
        <dbReference type="SAM" id="MobiDB-lite"/>
    </source>
</evidence>
<gene>
    <name evidence="2" type="ORF">PPNO1_LOCUS5627</name>
</gene>
<dbReference type="OrthoDB" id="5426775at2759"/>
<sequence>MLKEQPPVGGGFVRDDAFDSTKKRRIDTTFETHPSPAAKRARLEQMEVQQPRVKNEESDQVAKTILQQRKPKRPYASFLENYVNPDPSPNLLKRLFLSGLSLWKQNELDYYMANVDSFLLQKPEDYIQFHNYTRNIIDWEKDKRLNEIRRSLDSLLEETRQRTSEVAKSRPPPSDGSATSSGKAQVLIVAQREQS</sequence>
<dbReference type="EMBL" id="CALLCH030000014">
    <property type="protein sequence ID" value="CAI4215954.1"/>
    <property type="molecule type" value="Genomic_DNA"/>
</dbReference>
<name>A0A9P1H619_9PEZI</name>
<accession>A0A9P1H619</accession>
<organism evidence="2 3">
    <name type="scientific">Parascedosporium putredinis</name>
    <dbReference type="NCBI Taxonomy" id="1442378"/>
    <lineage>
        <taxon>Eukaryota</taxon>
        <taxon>Fungi</taxon>
        <taxon>Dikarya</taxon>
        <taxon>Ascomycota</taxon>
        <taxon>Pezizomycotina</taxon>
        <taxon>Sordariomycetes</taxon>
        <taxon>Hypocreomycetidae</taxon>
        <taxon>Microascales</taxon>
        <taxon>Microascaceae</taxon>
        <taxon>Parascedosporium</taxon>
    </lineage>
</organism>
<proteinExistence type="predicted"/>
<dbReference type="PANTHER" id="PTHR42470">
    <property type="entry name" value="VAST DOMAIN-CONTAINING PROTEIN"/>
    <property type="match status" value="1"/>
</dbReference>
<reference evidence="2" key="1">
    <citation type="submission" date="2022-11" db="EMBL/GenBank/DDBJ databases">
        <authorList>
            <person name="Scott C."/>
            <person name="Bruce N."/>
        </authorList>
    </citation>
    <scope>NUCLEOTIDE SEQUENCE</scope>
</reference>